<protein>
    <submittedName>
        <fullName evidence="1">Uncharacterized protein</fullName>
    </submittedName>
</protein>
<evidence type="ECO:0000313" key="1">
    <source>
        <dbReference type="EMBL" id="KAK8957684.1"/>
    </source>
</evidence>
<evidence type="ECO:0000313" key="2">
    <source>
        <dbReference type="Proteomes" id="UP001418222"/>
    </source>
</evidence>
<keyword evidence="2" id="KW-1185">Reference proteome</keyword>
<reference evidence="1 2" key="1">
    <citation type="journal article" date="2022" name="Nat. Plants">
        <title>Genomes of leafy and leafless Platanthera orchids illuminate the evolution of mycoheterotrophy.</title>
        <authorList>
            <person name="Li M.H."/>
            <person name="Liu K.W."/>
            <person name="Li Z."/>
            <person name="Lu H.C."/>
            <person name="Ye Q.L."/>
            <person name="Zhang D."/>
            <person name="Wang J.Y."/>
            <person name="Li Y.F."/>
            <person name="Zhong Z.M."/>
            <person name="Liu X."/>
            <person name="Yu X."/>
            <person name="Liu D.K."/>
            <person name="Tu X.D."/>
            <person name="Liu B."/>
            <person name="Hao Y."/>
            <person name="Liao X.Y."/>
            <person name="Jiang Y.T."/>
            <person name="Sun W.H."/>
            <person name="Chen J."/>
            <person name="Chen Y.Q."/>
            <person name="Ai Y."/>
            <person name="Zhai J.W."/>
            <person name="Wu S.S."/>
            <person name="Zhou Z."/>
            <person name="Hsiao Y.Y."/>
            <person name="Wu W.L."/>
            <person name="Chen Y.Y."/>
            <person name="Lin Y.F."/>
            <person name="Hsu J.L."/>
            <person name="Li C.Y."/>
            <person name="Wang Z.W."/>
            <person name="Zhao X."/>
            <person name="Zhong W.Y."/>
            <person name="Ma X.K."/>
            <person name="Ma L."/>
            <person name="Huang J."/>
            <person name="Chen G.Z."/>
            <person name="Huang M.Z."/>
            <person name="Huang L."/>
            <person name="Peng D.H."/>
            <person name="Luo Y.B."/>
            <person name="Zou S.Q."/>
            <person name="Chen S.P."/>
            <person name="Lan S."/>
            <person name="Tsai W.C."/>
            <person name="Van de Peer Y."/>
            <person name="Liu Z.J."/>
        </authorList>
    </citation>
    <scope>NUCLEOTIDE SEQUENCE [LARGE SCALE GENOMIC DNA]</scope>
    <source>
        <strain evidence="1">Lor287</strain>
    </source>
</reference>
<dbReference type="EMBL" id="JBBWWQ010000001">
    <property type="protein sequence ID" value="KAK8957684.1"/>
    <property type="molecule type" value="Genomic_DNA"/>
</dbReference>
<comment type="caution">
    <text evidence="1">The sequence shown here is derived from an EMBL/GenBank/DDBJ whole genome shotgun (WGS) entry which is preliminary data.</text>
</comment>
<name>A0AAP0C530_9ASPA</name>
<gene>
    <name evidence="1" type="ORF">KSP39_PZI001558</name>
</gene>
<accession>A0AAP0C530</accession>
<proteinExistence type="predicted"/>
<dbReference type="Proteomes" id="UP001418222">
    <property type="component" value="Unassembled WGS sequence"/>
</dbReference>
<sequence length="106" mass="12032">MEAVPHNNEDNNPPNLKAFSYDALNIGLGDIGKKALQALIAYSSYDKATTKACGLDDYILGRRRLTVLFYKTKEEREADMNDRGHAIYPSEPLLRMQKTEKDVRNL</sequence>
<dbReference type="AlphaFoldDB" id="A0AAP0C530"/>
<organism evidence="1 2">
    <name type="scientific">Platanthera zijinensis</name>
    <dbReference type="NCBI Taxonomy" id="2320716"/>
    <lineage>
        <taxon>Eukaryota</taxon>
        <taxon>Viridiplantae</taxon>
        <taxon>Streptophyta</taxon>
        <taxon>Embryophyta</taxon>
        <taxon>Tracheophyta</taxon>
        <taxon>Spermatophyta</taxon>
        <taxon>Magnoliopsida</taxon>
        <taxon>Liliopsida</taxon>
        <taxon>Asparagales</taxon>
        <taxon>Orchidaceae</taxon>
        <taxon>Orchidoideae</taxon>
        <taxon>Orchideae</taxon>
        <taxon>Orchidinae</taxon>
        <taxon>Platanthera</taxon>
    </lineage>
</organism>